<dbReference type="InterPro" id="IPR051784">
    <property type="entry name" value="Nod_factor_ABC_transporter"/>
</dbReference>
<keyword evidence="6" id="KW-0813">Transport</keyword>
<comment type="caution">
    <text evidence="8">The sequence shown here is derived from an EMBL/GenBank/DDBJ whole genome shotgun (WGS) entry which is preliminary data.</text>
</comment>
<feature type="transmembrane region" description="Helical" evidence="6">
    <location>
        <begin position="49"/>
        <end position="68"/>
    </location>
</feature>
<keyword evidence="5" id="KW-0046">Antibiotic resistance</keyword>
<keyword evidence="6" id="KW-1003">Cell membrane</keyword>
<feature type="transmembrane region" description="Helical" evidence="6">
    <location>
        <begin position="263"/>
        <end position="282"/>
    </location>
</feature>
<feature type="transmembrane region" description="Helical" evidence="6">
    <location>
        <begin position="207"/>
        <end position="225"/>
    </location>
</feature>
<comment type="similarity">
    <text evidence="6">Belongs to the ABC-2 integral membrane protein family.</text>
</comment>
<dbReference type="PANTHER" id="PTHR43229:SF3">
    <property type="entry name" value="ABC-TYPE MULTIDRUG TRANSPORT SYSTEM, PERMEASE COMPONENT"/>
    <property type="match status" value="1"/>
</dbReference>
<comment type="subcellular location">
    <subcellularLocation>
        <location evidence="6">Cell membrane</location>
        <topology evidence="6">Multi-pass membrane protein</topology>
    </subcellularLocation>
    <subcellularLocation>
        <location evidence="1">Membrane</location>
        <topology evidence="1">Multi-pass membrane protein</topology>
    </subcellularLocation>
</comment>
<evidence type="ECO:0000256" key="5">
    <source>
        <dbReference type="ARBA" id="ARBA00023251"/>
    </source>
</evidence>
<dbReference type="PANTHER" id="PTHR43229">
    <property type="entry name" value="NODULATION PROTEIN J"/>
    <property type="match status" value="1"/>
</dbReference>
<evidence type="ECO:0000259" key="7">
    <source>
        <dbReference type="PROSITE" id="PS51012"/>
    </source>
</evidence>
<dbReference type="InterPro" id="IPR000412">
    <property type="entry name" value="ABC_2_transport"/>
</dbReference>
<dbReference type="PIRSF" id="PIRSF006648">
    <property type="entry name" value="DrrB"/>
    <property type="match status" value="1"/>
</dbReference>
<organism evidence="8 9">
    <name type="scientific">Streptomyces cellulosae</name>
    <dbReference type="NCBI Taxonomy" id="1968"/>
    <lineage>
        <taxon>Bacteria</taxon>
        <taxon>Bacillati</taxon>
        <taxon>Actinomycetota</taxon>
        <taxon>Actinomycetes</taxon>
        <taxon>Kitasatosporales</taxon>
        <taxon>Streptomycetaceae</taxon>
        <taxon>Streptomyces</taxon>
    </lineage>
</organism>
<keyword evidence="3 6" id="KW-1133">Transmembrane helix</keyword>
<accession>A0ABW7YAJ1</accession>
<sequence length="291" mass="30969">MTTQILRPASEGHAVPPATAARRALRLVRPFLALLARDVRVLRRDLGGFVLRSVTQPLLFVFVFAYVMPKTQGGGGATPAPGGVSFATILVPGMVASAVMLQGIMSVSTPLVMELSYTREIEDRVLAPVPLWTVGVSKIVAGAVQACVAGLVVLPCVLYVHAPGQAPHVSLGRWPAALGVLVLSALLMAALGLLFGTVVEPRKLSTLFTVMMVPITMLGCVYYPWAALDKVGWMQWVVLANPLVYVSEALRAAFVPGVPHLPAWAYLSVLTVGTALVCALSVRTLQRRLTD</sequence>
<dbReference type="InterPro" id="IPR047817">
    <property type="entry name" value="ABC2_TM_bact-type"/>
</dbReference>
<keyword evidence="9" id="KW-1185">Reference proteome</keyword>
<feature type="transmembrane region" description="Helical" evidence="6">
    <location>
        <begin position="174"/>
        <end position="195"/>
    </location>
</feature>
<feature type="transmembrane region" description="Helical" evidence="6">
    <location>
        <begin position="139"/>
        <end position="162"/>
    </location>
</feature>
<feature type="domain" description="ABC transmembrane type-2" evidence="7">
    <location>
        <begin position="48"/>
        <end position="288"/>
    </location>
</feature>
<dbReference type="Pfam" id="PF01061">
    <property type="entry name" value="ABC2_membrane"/>
    <property type="match status" value="1"/>
</dbReference>
<name>A0ABW7YAJ1_STRCE</name>
<evidence type="ECO:0000256" key="6">
    <source>
        <dbReference type="RuleBase" id="RU361157"/>
    </source>
</evidence>
<feature type="transmembrane region" description="Helical" evidence="6">
    <location>
        <begin position="80"/>
        <end position="101"/>
    </location>
</feature>
<evidence type="ECO:0000313" key="8">
    <source>
        <dbReference type="EMBL" id="MFI5678958.1"/>
    </source>
</evidence>
<evidence type="ECO:0000256" key="3">
    <source>
        <dbReference type="ARBA" id="ARBA00022989"/>
    </source>
</evidence>
<dbReference type="EMBL" id="JBITDC010000013">
    <property type="protein sequence ID" value="MFI5678958.1"/>
    <property type="molecule type" value="Genomic_DNA"/>
</dbReference>
<evidence type="ECO:0000256" key="1">
    <source>
        <dbReference type="ARBA" id="ARBA00004141"/>
    </source>
</evidence>
<keyword evidence="2 6" id="KW-0812">Transmembrane</keyword>
<protein>
    <recommendedName>
        <fullName evidence="6">Transport permease protein</fullName>
    </recommendedName>
</protein>
<evidence type="ECO:0000313" key="9">
    <source>
        <dbReference type="Proteomes" id="UP001612415"/>
    </source>
</evidence>
<dbReference type="RefSeq" id="WP_398659466.1">
    <property type="nucleotide sequence ID" value="NZ_JBITDC010000013.1"/>
</dbReference>
<dbReference type="Proteomes" id="UP001612415">
    <property type="component" value="Unassembled WGS sequence"/>
</dbReference>
<dbReference type="InterPro" id="IPR013525">
    <property type="entry name" value="ABC2_TM"/>
</dbReference>
<dbReference type="PROSITE" id="PS51012">
    <property type="entry name" value="ABC_TM2"/>
    <property type="match status" value="1"/>
</dbReference>
<gene>
    <name evidence="8" type="ORF">ACIA8P_30590</name>
</gene>
<reference evidence="8 9" key="1">
    <citation type="submission" date="2024-10" db="EMBL/GenBank/DDBJ databases">
        <title>The Natural Products Discovery Center: Release of the First 8490 Sequenced Strains for Exploring Actinobacteria Biosynthetic Diversity.</title>
        <authorList>
            <person name="Kalkreuter E."/>
            <person name="Kautsar S.A."/>
            <person name="Yang D."/>
            <person name="Bader C.D."/>
            <person name="Teijaro C.N."/>
            <person name="Fluegel L."/>
            <person name="Davis C.M."/>
            <person name="Simpson J.R."/>
            <person name="Lauterbach L."/>
            <person name="Steele A.D."/>
            <person name="Gui C."/>
            <person name="Meng S."/>
            <person name="Li G."/>
            <person name="Viehrig K."/>
            <person name="Ye F."/>
            <person name="Su P."/>
            <person name="Kiefer A.F."/>
            <person name="Nichols A."/>
            <person name="Cepeda A.J."/>
            <person name="Yan W."/>
            <person name="Fan B."/>
            <person name="Jiang Y."/>
            <person name="Adhikari A."/>
            <person name="Zheng C.-J."/>
            <person name="Schuster L."/>
            <person name="Cowan T.M."/>
            <person name="Smanski M.J."/>
            <person name="Chevrette M.G."/>
            <person name="De Carvalho L.P.S."/>
            <person name="Shen B."/>
        </authorList>
    </citation>
    <scope>NUCLEOTIDE SEQUENCE [LARGE SCALE GENOMIC DNA]</scope>
    <source>
        <strain evidence="8 9">NPDC051599</strain>
    </source>
</reference>
<evidence type="ECO:0000256" key="4">
    <source>
        <dbReference type="ARBA" id="ARBA00023136"/>
    </source>
</evidence>
<evidence type="ECO:0000256" key="2">
    <source>
        <dbReference type="ARBA" id="ARBA00022692"/>
    </source>
</evidence>
<proteinExistence type="inferred from homology"/>
<keyword evidence="4 6" id="KW-0472">Membrane</keyword>